<dbReference type="InterPro" id="IPR007060">
    <property type="entry name" value="FtsL/DivIC"/>
</dbReference>
<dbReference type="Pfam" id="PF04977">
    <property type="entry name" value="DivIC"/>
    <property type="match status" value="1"/>
</dbReference>
<dbReference type="KEGG" id="tco:Theco_3692"/>
<evidence type="ECO:0000313" key="3">
    <source>
        <dbReference type="EMBL" id="AGA59711.1"/>
    </source>
</evidence>
<dbReference type="AlphaFoldDB" id="L0EJ28"/>
<evidence type="ECO:0000256" key="2">
    <source>
        <dbReference type="SAM" id="Phobius"/>
    </source>
</evidence>
<accession>L0EJ28</accession>
<keyword evidence="2" id="KW-1133">Transmembrane helix</keyword>
<dbReference type="Proteomes" id="UP000010795">
    <property type="component" value="Chromosome"/>
</dbReference>
<name>L0EJ28_THECK</name>
<dbReference type="HOGENOM" id="CLU_134863_2_3_9"/>
<proteinExistence type="predicted"/>
<reference evidence="4" key="1">
    <citation type="submission" date="2012-01" db="EMBL/GenBank/DDBJ databases">
        <title>Complete sequence of chromosome of Thermobacillus composti KWC4.</title>
        <authorList>
            <person name="Lucas S."/>
            <person name="Han J."/>
            <person name="Lapidus A."/>
            <person name="Cheng J.-F."/>
            <person name="Goodwin L."/>
            <person name="Pitluck S."/>
            <person name="Peters L."/>
            <person name="Ovchinnikova G."/>
            <person name="Teshima H."/>
            <person name="Detter J.C."/>
            <person name="Han C."/>
            <person name="Tapia R."/>
            <person name="Land M."/>
            <person name="Hauser L."/>
            <person name="Kyrpides N."/>
            <person name="Ivanova N."/>
            <person name="Pagani I."/>
            <person name="Anderson I."/>
            <person name="Woyke T."/>
        </authorList>
    </citation>
    <scope>NUCLEOTIDE SEQUENCE [LARGE SCALE GENOMIC DNA]</scope>
    <source>
        <strain evidence="4">DSM 18247 / JCM 13945 / KWC4</strain>
    </source>
</reference>
<protein>
    <submittedName>
        <fullName evidence="3">Septum formation initiator</fullName>
    </submittedName>
</protein>
<evidence type="ECO:0000313" key="4">
    <source>
        <dbReference type="Proteomes" id="UP000010795"/>
    </source>
</evidence>
<dbReference type="RefSeq" id="WP_015256433.1">
    <property type="nucleotide sequence ID" value="NC_019897.1"/>
</dbReference>
<sequence>MADARKHTPSRTGMKRRLRLWFLIVASFMGWAVYTSVQQLEARSETIKTLKALQDQVAAAEQREAELEFEIERLGNPEYIKELARKNGLTMPGEQPIQVTESGD</sequence>
<evidence type="ECO:0000256" key="1">
    <source>
        <dbReference type="SAM" id="Coils"/>
    </source>
</evidence>
<dbReference type="eggNOG" id="COG2919">
    <property type="taxonomic scope" value="Bacteria"/>
</dbReference>
<feature type="transmembrane region" description="Helical" evidence="2">
    <location>
        <begin position="20"/>
        <end position="37"/>
    </location>
</feature>
<organism evidence="3 4">
    <name type="scientific">Thermobacillus composti (strain DSM 18247 / JCM 13945 / KWC4)</name>
    <dbReference type="NCBI Taxonomy" id="717605"/>
    <lineage>
        <taxon>Bacteria</taxon>
        <taxon>Bacillati</taxon>
        <taxon>Bacillota</taxon>
        <taxon>Bacilli</taxon>
        <taxon>Bacillales</taxon>
        <taxon>Paenibacillaceae</taxon>
        <taxon>Thermobacillus</taxon>
    </lineage>
</organism>
<keyword evidence="2" id="KW-0812">Transmembrane</keyword>
<keyword evidence="1" id="KW-0175">Coiled coil</keyword>
<dbReference type="EMBL" id="CP003255">
    <property type="protein sequence ID" value="AGA59711.1"/>
    <property type="molecule type" value="Genomic_DNA"/>
</dbReference>
<gene>
    <name evidence="3" type="ordered locus">Theco_3692</name>
</gene>
<dbReference type="STRING" id="717605.Theco_3692"/>
<keyword evidence="4" id="KW-1185">Reference proteome</keyword>
<feature type="coiled-coil region" evidence="1">
    <location>
        <begin position="43"/>
        <end position="70"/>
    </location>
</feature>
<keyword evidence="2" id="KW-0472">Membrane</keyword>